<keyword evidence="1" id="KW-1133">Transmembrane helix</keyword>
<protein>
    <submittedName>
        <fullName evidence="2">Uncharacterized protein</fullName>
    </submittedName>
</protein>
<reference evidence="2 3" key="1">
    <citation type="submission" date="2016-03" db="EMBL/GenBank/DDBJ databases">
        <title>Cyphomyrmex costatus WGS genome.</title>
        <authorList>
            <person name="Nygaard S."/>
            <person name="Hu H."/>
            <person name="Boomsma J."/>
            <person name="Zhang G."/>
        </authorList>
    </citation>
    <scope>NUCLEOTIDE SEQUENCE [LARGE SCALE GENOMIC DNA]</scope>
    <source>
        <strain evidence="2">MS0001</strain>
        <tissue evidence="2">Whole body</tissue>
    </source>
</reference>
<keyword evidence="1" id="KW-0472">Membrane</keyword>
<evidence type="ECO:0000256" key="1">
    <source>
        <dbReference type="SAM" id="Phobius"/>
    </source>
</evidence>
<evidence type="ECO:0000313" key="2">
    <source>
        <dbReference type="EMBL" id="KYN08208.1"/>
    </source>
</evidence>
<name>A0A151IPX5_9HYME</name>
<gene>
    <name evidence="2" type="ORF">ALC62_00822</name>
</gene>
<sequence length="72" mass="7393">MNPSRSLSCSAYFYLAGSGWSLAHTVLVALAGHSVGGWTRQPLESPNPEESTKKPVITIVVVIAAGGAGLPS</sequence>
<feature type="transmembrane region" description="Helical" evidence="1">
    <location>
        <begin position="12"/>
        <end position="35"/>
    </location>
</feature>
<organism evidence="2 3">
    <name type="scientific">Cyphomyrmex costatus</name>
    <dbReference type="NCBI Taxonomy" id="456900"/>
    <lineage>
        <taxon>Eukaryota</taxon>
        <taxon>Metazoa</taxon>
        <taxon>Ecdysozoa</taxon>
        <taxon>Arthropoda</taxon>
        <taxon>Hexapoda</taxon>
        <taxon>Insecta</taxon>
        <taxon>Pterygota</taxon>
        <taxon>Neoptera</taxon>
        <taxon>Endopterygota</taxon>
        <taxon>Hymenoptera</taxon>
        <taxon>Apocrita</taxon>
        <taxon>Aculeata</taxon>
        <taxon>Formicoidea</taxon>
        <taxon>Formicidae</taxon>
        <taxon>Myrmicinae</taxon>
        <taxon>Cyphomyrmex</taxon>
    </lineage>
</organism>
<accession>A0A151IPX5</accession>
<dbReference type="Proteomes" id="UP000078542">
    <property type="component" value="Unassembled WGS sequence"/>
</dbReference>
<dbReference type="EMBL" id="KQ976806">
    <property type="protein sequence ID" value="KYN08208.1"/>
    <property type="molecule type" value="Genomic_DNA"/>
</dbReference>
<dbReference type="AlphaFoldDB" id="A0A151IPX5"/>
<keyword evidence="3" id="KW-1185">Reference proteome</keyword>
<keyword evidence="1" id="KW-0812">Transmembrane</keyword>
<evidence type="ECO:0000313" key="3">
    <source>
        <dbReference type="Proteomes" id="UP000078542"/>
    </source>
</evidence>
<proteinExistence type="predicted"/>